<comment type="caution">
    <text evidence="12">The sequence shown here is derived from an EMBL/GenBank/DDBJ whole genome shotgun (WGS) entry which is preliminary data.</text>
</comment>
<gene>
    <name evidence="12" type="ORF">J8273_1600</name>
</gene>
<proteinExistence type="predicted"/>
<feature type="compositionally biased region" description="Basic and acidic residues" evidence="10">
    <location>
        <begin position="490"/>
        <end position="501"/>
    </location>
</feature>
<dbReference type="InterPro" id="IPR017441">
    <property type="entry name" value="Protein_kinase_ATP_BS"/>
</dbReference>
<feature type="domain" description="Protein kinase" evidence="11">
    <location>
        <begin position="4"/>
        <end position="302"/>
    </location>
</feature>
<dbReference type="InterPro" id="IPR000719">
    <property type="entry name" value="Prot_kinase_dom"/>
</dbReference>
<dbReference type="InterPro" id="IPR050117">
    <property type="entry name" value="MAPK"/>
</dbReference>
<keyword evidence="5 12" id="KW-0418">Kinase</keyword>
<keyword evidence="3" id="KW-0808">Transferase</keyword>
<keyword evidence="2" id="KW-0723">Serine/threonine-protein kinase</keyword>
<keyword evidence="13" id="KW-1185">Reference proteome</keyword>
<evidence type="ECO:0000256" key="7">
    <source>
        <dbReference type="ARBA" id="ARBA00047811"/>
    </source>
</evidence>
<dbReference type="OrthoDB" id="272141at2759"/>
<comment type="catalytic activity">
    <reaction evidence="7">
        <text>L-threonyl-[protein] + ATP = O-phospho-L-threonyl-[protein] + ADP + H(+)</text>
        <dbReference type="Rhea" id="RHEA:46608"/>
        <dbReference type="Rhea" id="RHEA-COMP:11060"/>
        <dbReference type="Rhea" id="RHEA-COMP:11605"/>
        <dbReference type="ChEBI" id="CHEBI:15378"/>
        <dbReference type="ChEBI" id="CHEBI:30013"/>
        <dbReference type="ChEBI" id="CHEBI:30616"/>
        <dbReference type="ChEBI" id="CHEBI:61977"/>
        <dbReference type="ChEBI" id="CHEBI:456216"/>
        <dbReference type="EC" id="2.7.11.22"/>
    </reaction>
</comment>
<dbReference type="Gene3D" id="1.10.510.10">
    <property type="entry name" value="Transferase(Phosphotransferase) domain 1"/>
    <property type="match status" value="1"/>
</dbReference>
<feature type="binding site" evidence="9">
    <location>
        <position position="33"/>
    </location>
    <ligand>
        <name>ATP</name>
        <dbReference type="ChEBI" id="CHEBI:30616"/>
    </ligand>
</feature>
<protein>
    <recommendedName>
        <fullName evidence="1">cyclin-dependent kinase</fullName>
        <ecNumber evidence="1">2.7.11.22</ecNumber>
    </recommendedName>
</protein>
<dbReference type="PROSITE" id="PS50011">
    <property type="entry name" value="PROTEIN_KINASE_DOM"/>
    <property type="match status" value="1"/>
</dbReference>
<evidence type="ECO:0000256" key="5">
    <source>
        <dbReference type="ARBA" id="ARBA00022777"/>
    </source>
</evidence>
<dbReference type="SMART" id="SM00220">
    <property type="entry name" value="S_TKc"/>
    <property type="match status" value="1"/>
</dbReference>
<evidence type="ECO:0000256" key="9">
    <source>
        <dbReference type="PROSITE-ProRule" id="PRU10141"/>
    </source>
</evidence>
<evidence type="ECO:0000313" key="13">
    <source>
        <dbReference type="Proteomes" id="UP000717585"/>
    </source>
</evidence>
<keyword evidence="6 9" id="KW-0067">ATP-binding</keyword>
<dbReference type="GO" id="GO:0004693">
    <property type="term" value="F:cyclin-dependent protein serine/threonine kinase activity"/>
    <property type="evidence" value="ECO:0007669"/>
    <property type="project" value="UniProtKB-EC"/>
</dbReference>
<evidence type="ECO:0000256" key="3">
    <source>
        <dbReference type="ARBA" id="ARBA00022679"/>
    </source>
</evidence>
<keyword evidence="4 9" id="KW-0547">Nucleotide-binding</keyword>
<dbReference type="Proteomes" id="UP000717585">
    <property type="component" value="Unassembled WGS sequence"/>
</dbReference>
<evidence type="ECO:0000256" key="4">
    <source>
        <dbReference type="ARBA" id="ARBA00022741"/>
    </source>
</evidence>
<evidence type="ECO:0000256" key="10">
    <source>
        <dbReference type="SAM" id="MobiDB-lite"/>
    </source>
</evidence>
<dbReference type="EC" id="2.7.11.22" evidence="1"/>
<dbReference type="PROSITE" id="PS00107">
    <property type="entry name" value="PROTEIN_KINASE_ATP"/>
    <property type="match status" value="1"/>
</dbReference>
<evidence type="ECO:0000256" key="6">
    <source>
        <dbReference type="ARBA" id="ARBA00022840"/>
    </source>
</evidence>
<evidence type="ECO:0000256" key="1">
    <source>
        <dbReference type="ARBA" id="ARBA00012425"/>
    </source>
</evidence>
<sequence>MDLYDTLHLIGEGTYGVVIKCRHKDSDNYVAIKRFKETDDDALVRKTALREIRMLKKLRFVNVVTLLEAFRRGGRYYLVFEYLEKTVLEMIEENQQGMTQETVIFMIWQVLKGLEFLHTQTVVHRDIKPENLLISANGSLKIADFGFARCLESDITLLTEYVSTRWYRAPELLVGYPNYGHAVDIWAVGCLYYEMRTAQPLFPGNSDLDMIARIVRGLGALPAEQANSFACNPIYRRHKLPMPRMVNGEWSTRPQPGPTLEIDAILERSCLTAVEADFVKQCLTLQPSKRPTAGKLLEHPLLALSAEALERRRLSVAARDETVIGPFRDHIRRIRAEQARRRHDESAVEPLRPPSDRSGRSPQPRATGQFDLPSISSVKRTDSTGQLDGPKKAHASNKTPVYKPVSRKNPTPTSQHRPLHPKAQSPDHGPGPAGLPGVSLPQVSQRVMQFGSGPVPHMHGYNLPGNALKSKHGKTQMGGNRASRKQKHRATPEEKGRGGFY</sequence>
<dbReference type="InterPro" id="IPR011009">
    <property type="entry name" value="Kinase-like_dom_sf"/>
</dbReference>
<name>A0A8J6C0H6_9EUKA</name>
<accession>A0A8J6C0H6</accession>
<feature type="region of interest" description="Disordered" evidence="10">
    <location>
        <begin position="451"/>
        <end position="501"/>
    </location>
</feature>
<dbReference type="Gene3D" id="3.30.200.20">
    <property type="entry name" value="Phosphorylase Kinase, domain 1"/>
    <property type="match status" value="1"/>
</dbReference>
<dbReference type="PROSITE" id="PS00108">
    <property type="entry name" value="PROTEIN_KINASE_ST"/>
    <property type="match status" value="1"/>
</dbReference>
<evidence type="ECO:0000256" key="8">
    <source>
        <dbReference type="ARBA" id="ARBA00048367"/>
    </source>
</evidence>
<dbReference type="FunFam" id="3.30.200.20:FF:000049">
    <property type="entry name" value="cyclin-dependent kinase-like 1 isoform X1"/>
    <property type="match status" value="1"/>
</dbReference>
<reference evidence="12" key="1">
    <citation type="submission" date="2021-05" db="EMBL/GenBank/DDBJ databases">
        <title>A free-living protist that lacks canonical eukaryotic 1 DNA replication and segregation systems.</title>
        <authorList>
            <person name="Salas-Leiva D.E."/>
            <person name="Tromer E.C."/>
            <person name="Curtis B.A."/>
            <person name="Jerlstrom-Hultqvist J."/>
            <person name="Kolisko M."/>
            <person name="Yi Z."/>
            <person name="Salas-Leiva J.S."/>
            <person name="Gallot-Lavallee L."/>
            <person name="Kops G.J.P.L."/>
            <person name="Archibald J.M."/>
            <person name="Simpson A.G.B."/>
            <person name="Roger A.J."/>
        </authorList>
    </citation>
    <scope>NUCLEOTIDE SEQUENCE</scope>
    <source>
        <strain evidence="12">BICM</strain>
    </source>
</reference>
<dbReference type="GO" id="GO:0005524">
    <property type="term" value="F:ATP binding"/>
    <property type="evidence" value="ECO:0007669"/>
    <property type="project" value="UniProtKB-UniRule"/>
</dbReference>
<dbReference type="EMBL" id="JAHDYR010000005">
    <property type="protein sequence ID" value="KAG9396591.1"/>
    <property type="molecule type" value="Genomic_DNA"/>
</dbReference>
<evidence type="ECO:0000256" key="2">
    <source>
        <dbReference type="ARBA" id="ARBA00022527"/>
    </source>
</evidence>
<organism evidence="12 13">
    <name type="scientific">Carpediemonas membranifera</name>
    <dbReference type="NCBI Taxonomy" id="201153"/>
    <lineage>
        <taxon>Eukaryota</taxon>
        <taxon>Metamonada</taxon>
        <taxon>Carpediemonas-like organisms</taxon>
        <taxon>Carpediemonas</taxon>
    </lineage>
</organism>
<dbReference type="AlphaFoldDB" id="A0A8J6C0H6"/>
<dbReference type="InterPro" id="IPR008271">
    <property type="entry name" value="Ser/Thr_kinase_AS"/>
</dbReference>
<comment type="catalytic activity">
    <reaction evidence="8">
        <text>L-seryl-[protein] + ATP = O-phospho-L-seryl-[protein] + ADP + H(+)</text>
        <dbReference type="Rhea" id="RHEA:17989"/>
        <dbReference type="Rhea" id="RHEA-COMP:9863"/>
        <dbReference type="Rhea" id="RHEA-COMP:11604"/>
        <dbReference type="ChEBI" id="CHEBI:15378"/>
        <dbReference type="ChEBI" id="CHEBI:29999"/>
        <dbReference type="ChEBI" id="CHEBI:30616"/>
        <dbReference type="ChEBI" id="CHEBI:83421"/>
        <dbReference type="ChEBI" id="CHEBI:456216"/>
        <dbReference type="EC" id="2.7.11.22"/>
    </reaction>
</comment>
<dbReference type="FunFam" id="1.10.510.10:FF:000624">
    <property type="entry name" value="Mitogen-activated protein kinase"/>
    <property type="match status" value="1"/>
</dbReference>
<evidence type="ECO:0000259" key="11">
    <source>
        <dbReference type="PROSITE" id="PS50011"/>
    </source>
</evidence>
<feature type="compositionally biased region" description="Basic and acidic residues" evidence="10">
    <location>
        <begin position="337"/>
        <end position="346"/>
    </location>
</feature>
<feature type="compositionally biased region" description="Polar residues" evidence="10">
    <location>
        <begin position="374"/>
        <end position="386"/>
    </location>
</feature>
<dbReference type="PANTHER" id="PTHR24055">
    <property type="entry name" value="MITOGEN-ACTIVATED PROTEIN KINASE"/>
    <property type="match status" value="1"/>
</dbReference>
<dbReference type="SUPFAM" id="SSF56112">
    <property type="entry name" value="Protein kinase-like (PK-like)"/>
    <property type="match status" value="1"/>
</dbReference>
<dbReference type="Pfam" id="PF00069">
    <property type="entry name" value="Pkinase"/>
    <property type="match status" value="1"/>
</dbReference>
<evidence type="ECO:0000313" key="12">
    <source>
        <dbReference type="EMBL" id="KAG9396591.1"/>
    </source>
</evidence>
<feature type="region of interest" description="Disordered" evidence="10">
    <location>
        <begin position="337"/>
        <end position="439"/>
    </location>
</feature>